<gene>
    <name evidence="2" type="ORF">B0T14DRAFT_154362</name>
</gene>
<feature type="region of interest" description="Disordered" evidence="1">
    <location>
        <begin position="36"/>
        <end position="56"/>
    </location>
</feature>
<accession>A0AA39WX32</accession>
<dbReference type="AlphaFoldDB" id="A0AA39WX32"/>
<name>A0AA39WX32_9PEZI</name>
<protein>
    <submittedName>
        <fullName evidence="2">Uncharacterized protein</fullName>
    </submittedName>
</protein>
<evidence type="ECO:0000313" key="3">
    <source>
        <dbReference type="Proteomes" id="UP001175000"/>
    </source>
</evidence>
<evidence type="ECO:0000313" key="2">
    <source>
        <dbReference type="EMBL" id="KAK0622845.1"/>
    </source>
</evidence>
<proteinExistence type="predicted"/>
<reference evidence="2" key="1">
    <citation type="submission" date="2023-06" db="EMBL/GenBank/DDBJ databases">
        <title>Genome-scale phylogeny and comparative genomics of the fungal order Sordariales.</title>
        <authorList>
            <consortium name="Lawrence Berkeley National Laboratory"/>
            <person name="Hensen N."/>
            <person name="Bonometti L."/>
            <person name="Westerberg I."/>
            <person name="Brannstrom I.O."/>
            <person name="Guillou S."/>
            <person name="Cros-Aarteil S."/>
            <person name="Calhoun S."/>
            <person name="Haridas S."/>
            <person name="Kuo A."/>
            <person name="Mondo S."/>
            <person name="Pangilinan J."/>
            <person name="Riley R."/>
            <person name="Labutti K."/>
            <person name="Andreopoulos B."/>
            <person name="Lipzen A."/>
            <person name="Chen C."/>
            <person name="Yanf M."/>
            <person name="Daum C."/>
            <person name="Ng V."/>
            <person name="Clum A."/>
            <person name="Steindorff A."/>
            <person name="Ohm R."/>
            <person name="Martin F."/>
            <person name="Silar P."/>
            <person name="Natvig D."/>
            <person name="Lalanne C."/>
            <person name="Gautier V."/>
            <person name="Ament-Velasquez S.L."/>
            <person name="Kruys A."/>
            <person name="Hutchinson M.I."/>
            <person name="Powell A.J."/>
            <person name="Barry K."/>
            <person name="Miller A.N."/>
            <person name="Grigoriev I.V."/>
            <person name="Debuchy R."/>
            <person name="Gladieux P."/>
            <person name="Thoren M.H."/>
            <person name="Johannesson H."/>
        </authorList>
    </citation>
    <scope>NUCLEOTIDE SEQUENCE</scope>
    <source>
        <strain evidence="2">CBS 606.72</strain>
    </source>
</reference>
<dbReference type="EMBL" id="JAULSU010000003">
    <property type="protein sequence ID" value="KAK0622845.1"/>
    <property type="molecule type" value="Genomic_DNA"/>
</dbReference>
<organism evidence="2 3">
    <name type="scientific">Immersiella caudata</name>
    <dbReference type="NCBI Taxonomy" id="314043"/>
    <lineage>
        <taxon>Eukaryota</taxon>
        <taxon>Fungi</taxon>
        <taxon>Dikarya</taxon>
        <taxon>Ascomycota</taxon>
        <taxon>Pezizomycotina</taxon>
        <taxon>Sordariomycetes</taxon>
        <taxon>Sordariomycetidae</taxon>
        <taxon>Sordariales</taxon>
        <taxon>Lasiosphaeriaceae</taxon>
        <taxon>Immersiella</taxon>
    </lineage>
</organism>
<sequence>MCKEKRRMGGFYVMLMSAEVGGPQTAVAGWEGLVWPQTNSQRRPPSTGPGPRVKPGHLRTFRWASSAGRLGTDLGRFQNACIRQVAAPFSIPTYAACVSAWRWAAAWLKSRTLQNPKDARLLPARVPLSAHARRTAHHSHTTLSISRSQRELALQLSRPLARLSTLSPLDGPALSGDGLWRCSTRLSTPVWRGLDDSALDRLQLGTEDAFWQSAVGAAFLNRNG</sequence>
<dbReference type="Proteomes" id="UP001175000">
    <property type="component" value="Unassembled WGS sequence"/>
</dbReference>
<comment type="caution">
    <text evidence="2">The sequence shown here is derived from an EMBL/GenBank/DDBJ whole genome shotgun (WGS) entry which is preliminary data.</text>
</comment>
<keyword evidence="3" id="KW-1185">Reference proteome</keyword>
<evidence type="ECO:0000256" key="1">
    <source>
        <dbReference type="SAM" id="MobiDB-lite"/>
    </source>
</evidence>